<protein>
    <submittedName>
        <fullName evidence="2">Uncharacterized protein</fullName>
    </submittedName>
</protein>
<dbReference type="EMBL" id="MHLZ01000040">
    <property type="protein sequence ID" value="OGZ19236.1"/>
    <property type="molecule type" value="Genomic_DNA"/>
</dbReference>
<evidence type="ECO:0000313" key="2">
    <source>
        <dbReference type="EMBL" id="OGZ19236.1"/>
    </source>
</evidence>
<comment type="caution">
    <text evidence="2">The sequence shown here is derived from an EMBL/GenBank/DDBJ whole genome shotgun (WGS) entry which is preliminary data.</text>
</comment>
<proteinExistence type="predicted"/>
<feature type="transmembrane region" description="Helical" evidence="1">
    <location>
        <begin position="31"/>
        <end position="49"/>
    </location>
</feature>
<sequence length="235" mass="26283">MAGRNIFVLFMAGNLGDIKNKGIGLFVNKKFIIISVIALILAIGGFFIWRGWEKYVRGGALWETEYMKSEYFKIEETLSGRIVVNKKAGLTANIPEGWIVDSWGDGISFGSPDVKLKEDGSLIFQSIKDGGCVVNIQVIKYGLLESKGPTDAGYIRNMIMGVKSQDNNSENLKYDVLSVNGRDGLRTFYFNGDKITKMFFEIPIGQTLYSFDSGNIFSDKCVEEFNNFIKKVSIK</sequence>
<gene>
    <name evidence="2" type="ORF">A2626_01370</name>
</gene>
<keyword evidence="1" id="KW-1133">Transmembrane helix</keyword>
<evidence type="ECO:0000256" key="1">
    <source>
        <dbReference type="SAM" id="Phobius"/>
    </source>
</evidence>
<organism evidence="2 3">
    <name type="scientific">Candidatus Nealsonbacteria bacterium RIFCSPHIGHO2_01_FULL_38_55</name>
    <dbReference type="NCBI Taxonomy" id="1801664"/>
    <lineage>
        <taxon>Bacteria</taxon>
        <taxon>Candidatus Nealsoniibacteriota</taxon>
    </lineage>
</organism>
<keyword evidence="1" id="KW-0812">Transmembrane</keyword>
<keyword evidence="1" id="KW-0472">Membrane</keyword>
<dbReference type="Proteomes" id="UP000177360">
    <property type="component" value="Unassembled WGS sequence"/>
</dbReference>
<evidence type="ECO:0000313" key="3">
    <source>
        <dbReference type="Proteomes" id="UP000177360"/>
    </source>
</evidence>
<reference evidence="2 3" key="1">
    <citation type="journal article" date="2016" name="Nat. Commun.">
        <title>Thousands of microbial genomes shed light on interconnected biogeochemical processes in an aquifer system.</title>
        <authorList>
            <person name="Anantharaman K."/>
            <person name="Brown C.T."/>
            <person name="Hug L.A."/>
            <person name="Sharon I."/>
            <person name="Castelle C.J."/>
            <person name="Probst A.J."/>
            <person name="Thomas B.C."/>
            <person name="Singh A."/>
            <person name="Wilkins M.J."/>
            <person name="Karaoz U."/>
            <person name="Brodie E.L."/>
            <person name="Williams K.H."/>
            <person name="Hubbard S.S."/>
            <person name="Banfield J.F."/>
        </authorList>
    </citation>
    <scope>NUCLEOTIDE SEQUENCE [LARGE SCALE GENOMIC DNA]</scope>
</reference>
<dbReference type="AlphaFoldDB" id="A0A1G2E049"/>
<accession>A0A1G2E049</accession>
<name>A0A1G2E049_9BACT</name>